<dbReference type="EMBL" id="JAQOSQ010000012">
    <property type="protein sequence ID" value="MDJ1184124.1"/>
    <property type="molecule type" value="Genomic_DNA"/>
</dbReference>
<accession>A0ABT7BY52</accession>
<reference evidence="1 2" key="1">
    <citation type="submission" date="2023-01" db="EMBL/GenBank/DDBJ databases">
        <title>Novel diversity within Roseofilum (Cyanobacteria; Desertifilaceae) from marine benthic mats with descriptions of four novel species.</title>
        <authorList>
            <person name="Wang Y."/>
            <person name="Berthold D.E."/>
            <person name="Hu J."/>
            <person name="Lefler F.W."/>
            <person name="Laughinghouse H.D. IV."/>
        </authorList>
    </citation>
    <scope>NUCLEOTIDE SEQUENCE [LARGE SCALE GENOMIC DNA]</scope>
    <source>
        <strain evidence="1 2">BLCC-M143</strain>
    </source>
</reference>
<organism evidence="1 2">
    <name type="scientific">Roseofilum casamattae BLCC-M143</name>
    <dbReference type="NCBI Taxonomy" id="3022442"/>
    <lineage>
        <taxon>Bacteria</taxon>
        <taxon>Bacillati</taxon>
        <taxon>Cyanobacteriota</taxon>
        <taxon>Cyanophyceae</taxon>
        <taxon>Desertifilales</taxon>
        <taxon>Desertifilaceae</taxon>
        <taxon>Roseofilum</taxon>
        <taxon>Roseofilum casamattae</taxon>
    </lineage>
</organism>
<gene>
    <name evidence="1" type="ORF">PMH09_13105</name>
</gene>
<evidence type="ECO:0000313" key="2">
    <source>
        <dbReference type="Proteomes" id="UP001232992"/>
    </source>
</evidence>
<comment type="caution">
    <text evidence="1">The sequence shown here is derived from an EMBL/GenBank/DDBJ whole genome shotgun (WGS) entry which is preliminary data.</text>
</comment>
<dbReference type="RefSeq" id="WP_283758776.1">
    <property type="nucleotide sequence ID" value="NZ_JAQOSQ010000012.1"/>
</dbReference>
<protein>
    <submittedName>
        <fullName evidence="1">Uncharacterized protein</fullName>
    </submittedName>
</protein>
<proteinExistence type="predicted"/>
<dbReference type="Proteomes" id="UP001232992">
    <property type="component" value="Unassembled WGS sequence"/>
</dbReference>
<name>A0ABT7BY52_9CYAN</name>
<sequence length="89" mass="10228">MSKTEQSKLNERLLSWRHPTPISLSVEILLANPNSLGKVMTGKKIKLNEEMLILKFVFPEKFNFYRLHAKIWGASDRRSPLLKGHLAAI</sequence>
<evidence type="ECO:0000313" key="1">
    <source>
        <dbReference type="EMBL" id="MDJ1184124.1"/>
    </source>
</evidence>
<keyword evidence="2" id="KW-1185">Reference proteome</keyword>